<feature type="transmembrane region" description="Helical" evidence="1">
    <location>
        <begin position="6"/>
        <end position="23"/>
    </location>
</feature>
<dbReference type="InterPro" id="IPR000160">
    <property type="entry name" value="GGDEF_dom"/>
</dbReference>
<accession>A0ABY4CPM4</accession>
<evidence type="ECO:0000256" key="1">
    <source>
        <dbReference type="SAM" id="Phobius"/>
    </source>
</evidence>
<dbReference type="InterPro" id="IPR000014">
    <property type="entry name" value="PAS"/>
</dbReference>
<keyword evidence="4" id="KW-0548">Nucleotidyltransferase</keyword>
<keyword evidence="1" id="KW-0472">Membrane</keyword>
<organism evidence="4 5">
    <name type="scientific">Fodinisporobacter ferrooxydans</name>
    <dbReference type="NCBI Taxonomy" id="2901836"/>
    <lineage>
        <taxon>Bacteria</taxon>
        <taxon>Bacillati</taxon>
        <taxon>Bacillota</taxon>
        <taxon>Bacilli</taxon>
        <taxon>Bacillales</taxon>
        <taxon>Alicyclobacillaceae</taxon>
        <taxon>Fodinisporobacter</taxon>
    </lineage>
</organism>
<keyword evidence="5" id="KW-1185">Reference proteome</keyword>
<feature type="domain" description="PAS" evidence="2">
    <location>
        <begin position="231"/>
        <end position="267"/>
    </location>
</feature>
<dbReference type="SUPFAM" id="SSF55785">
    <property type="entry name" value="PYP-like sensor domain (PAS domain)"/>
    <property type="match status" value="1"/>
</dbReference>
<dbReference type="PANTHER" id="PTHR46663:SF2">
    <property type="entry name" value="GGDEF DOMAIN-CONTAINING PROTEIN"/>
    <property type="match status" value="1"/>
</dbReference>
<keyword evidence="4" id="KW-0808">Transferase</keyword>
<feature type="transmembrane region" description="Helical" evidence="1">
    <location>
        <begin position="179"/>
        <end position="199"/>
    </location>
</feature>
<keyword evidence="1" id="KW-0812">Transmembrane</keyword>
<dbReference type="EMBL" id="CP089291">
    <property type="protein sequence ID" value="UOF91191.1"/>
    <property type="molecule type" value="Genomic_DNA"/>
</dbReference>
<evidence type="ECO:0000259" key="2">
    <source>
        <dbReference type="PROSITE" id="PS50112"/>
    </source>
</evidence>
<dbReference type="InterPro" id="IPR043128">
    <property type="entry name" value="Rev_trsase/Diguanyl_cyclase"/>
</dbReference>
<dbReference type="CDD" id="cd01949">
    <property type="entry name" value="GGDEF"/>
    <property type="match status" value="1"/>
</dbReference>
<dbReference type="Pfam" id="PF13188">
    <property type="entry name" value="PAS_8"/>
    <property type="match status" value="1"/>
</dbReference>
<feature type="transmembrane region" description="Helical" evidence="1">
    <location>
        <begin position="35"/>
        <end position="54"/>
    </location>
</feature>
<dbReference type="Gene3D" id="3.30.70.270">
    <property type="match status" value="1"/>
</dbReference>
<feature type="transmembrane region" description="Helical" evidence="1">
    <location>
        <begin position="66"/>
        <end position="87"/>
    </location>
</feature>
<dbReference type="EC" id="2.7.7.65" evidence="4"/>
<dbReference type="InterPro" id="IPR035965">
    <property type="entry name" value="PAS-like_dom_sf"/>
</dbReference>
<evidence type="ECO:0000313" key="5">
    <source>
        <dbReference type="Proteomes" id="UP000830167"/>
    </source>
</evidence>
<reference evidence="4" key="1">
    <citation type="submission" date="2021-12" db="EMBL/GenBank/DDBJ databases">
        <title>Alicyclobacillaceae gen. nov., sp. nov., isolated from chalcocite enrichment system.</title>
        <authorList>
            <person name="Jiang Z."/>
        </authorList>
    </citation>
    <scope>NUCLEOTIDE SEQUENCE</scope>
    <source>
        <strain evidence="4">MYW30-H2</strain>
    </source>
</reference>
<name>A0ABY4CPM4_9BACL</name>
<dbReference type="SUPFAM" id="SSF55073">
    <property type="entry name" value="Nucleotide cyclase"/>
    <property type="match status" value="1"/>
</dbReference>
<dbReference type="InterPro" id="IPR052163">
    <property type="entry name" value="DGC-Regulatory_Protein"/>
</dbReference>
<dbReference type="GO" id="GO:0052621">
    <property type="term" value="F:diguanylate cyclase activity"/>
    <property type="evidence" value="ECO:0007669"/>
    <property type="project" value="UniProtKB-EC"/>
</dbReference>
<sequence length="535" mass="62026">MSNSILLFLEYIVPVVILFYMAVEVYVRNPRISEYRIASAIVFTFMLMLAGEYIRQIVPIKYSPILVTYWLGNIGALNACLGFHFHFKILNASKKITAWLYIPISYSLIVPSLLELIQQKNIYNSRLFERDGMFIYPIFNAPYYIAIGVGVFVICLFTGMLAIAYSASQSEKEKKRTTLLLYGTIATLISQILFGYIKFTQLPPYPYLFTDVIWLFFLRWAMIQYDFLPSASKRFETLFELNPVAIVVADEYGYVMEMNPAAKLLLGGDCKTIYDFCSEESKELLSKLYTEHFNSRKMLKECEMKFYNKEDDLFIGVVEADYVEMDASYATILIIRDETEQRKNRSKLEYLAFHDALTGLPNRRLFTKKLQEAIEKSQNKYNIAVLYVDGDDFKRINDTMGHETGDQFLKLFAERLQQCLGPFDLLARLGGDEFIFLLNNVHHEEYVESFALKIIEKLKKPFVLSSREFLVSGSIGISINNEERMDAETMICYSDIAMYEAKKSGRNTYRMFNHTMLREVLPSQLPIDTSFSFEN</sequence>
<feature type="domain" description="GGDEF" evidence="3">
    <location>
        <begin position="381"/>
        <end position="514"/>
    </location>
</feature>
<keyword evidence="1" id="KW-1133">Transmembrane helix</keyword>
<dbReference type="RefSeq" id="WP_347437881.1">
    <property type="nucleotide sequence ID" value="NZ_CP089291.1"/>
</dbReference>
<dbReference type="Gene3D" id="3.30.450.20">
    <property type="entry name" value="PAS domain"/>
    <property type="match status" value="1"/>
</dbReference>
<dbReference type="InterPro" id="IPR029787">
    <property type="entry name" value="Nucleotide_cyclase"/>
</dbReference>
<dbReference type="PANTHER" id="PTHR46663">
    <property type="entry name" value="DIGUANYLATE CYCLASE DGCT-RELATED"/>
    <property type="match status" value="1"/>
</dbReference>
<evidence type="ECO:0000259" key="3">
    <source>
        <dbReference type="PROSITE" id="PS50887"/>
    </source>
</evidence>
<dbReference type="PROSITE" id="PS50887">
    <property type="entry name" value="GGDEF"/>
    <property type="match status" value="1"/>
</dbReference>
<feature type="transmembrane region" description="Helical" evidence="1">
    <location>
        <begin position="99"/>
        <end position="117"/>
    </location>
</feature>
<dbReference type="Proteomes" id="UP000830167">
    <property type="component" value="Chromosome"/>
</dbReference>
<dbReference type="NCBIfam" id="TIGR00254">
    <property type="entry name" value="GGDEF"/>
    <property type="match status" value="1"/>
</dbReference>
<evidence type="ECO:0000313" key="4">
    <source>
        <dbReference type="EMBL" id="UOF91191.1"/>
    </source>
</evidence>
<protein>
    <submittedName>
        <fullName evidence="4">Diguanylate cyclase</fullName>
        <ecNumber evidence="4">2.7.7.65</ecNumber>
    </submittedName>
</protein>
<dbReference type="SMART" id="SM00267">
    <property type="entry name" value="GGDEF"/>
    <property type="match status" value="1"/>
</dbReference>
<dbReference type="Pfam" id="PF00990">
    <property type="entry name" value="GGDEF"/>
    <property type="match status" value="1"/>
</dbReference>
<proteinExistence type="predicted"/>
<dbReference type="PROSITE" id="PS50112">
    <property type="entry name" value="PAS"/>
    <property type="match status" value="1"/>
</dbReference>
<feature type="transmembrane region" description="Helical" evidence="1">
    <location>
        <begin position="143"/>
        <end position="167"/>
    </location>
</feature>
<gene>
    <name evidence="4" type="ORF">LSG31_02730</name>
</gene>